<comment type="caution">
    <text evidence="3">The sequence shown here is derived from an EMBL/GenBank/DDBJ whole genome shotgun (WGS) entry which is preliminary data.</text>
</comment>
<feature type="domain" description="Fibrinogen C-terminal" evidence="2">
    <location>
        <begin position="456"/>
        <end position="671"/>
    </location>
</feature>
<dbReference type="Proteomes" id="UP000762676">
    <property type="component" value="Unassembled WGS sequence"/>
</dbReference>
<dbReference type="PROSITE" id="PS51406">
    <property type="entry name" value="FIBRINOGEN_C_2"/>
    <property type="match status" value="1"/>
</dbReference>
<dbReference type="CDD" id="cd00087">
    <property type="entry name" value="FReD"/>
    <property type="match status" value="1"/>
</dbReference>
<reference evidence="3 4" key="1">
    <citation type="journal article" date="2021" name="Elife">
        <title>Chloroplast acquisition without the gene transfer in kleptoplastic sea slugs, Plakobranchus ocellatus.</title>
        <authorList>
            <person name="Maeda T."/>
            <person name="Takahashi S."/>
            <person name="Yoshida T."/>
            <person name="Shimamura S."/>
            <person name="Takaki Y."/>
            <person name="Nagai Y."/>
            <person name="Toyoda A."/>
            <person name="Suzuki Y."/>
            <person name="Arimoto A."/>
            <person name="Ishii H."/>
            <person name="Satoh N."/>
            <person name="Nishiyama T."/>
            <person name="Hasebe M."/>
            <person name="Maruyama T."/>
            <person name="Minagawa J."/>
            <person name="Obokata J."/>
            <person name="Shigenobu S."/>
        </authorList>
    </citation>
    <scope>NUCLEOTIDE SEQUENCE [LARGE SCALE GENOMIC DNA]</scope>
</reference>
<dbReference type="Pfam" id="PF00147">
    <property type="entry name" value="Fibrinogen_C"/>
    <property type="match status" value="1"/>
</dbReference>
<dbReference type="Gene3D" id="3.90.215.10">
    <property type="entry name" value="Gamma Fibrinogen, chain A, domain 1"/>
    <property type="match status" value="1"/>
</dbReference>
<dbReference type="GO" id="GO:0005615">
    <property type="term" value="C:extracellular space"/>
    <property type="evidence" value="ECO:0007669"/>
    <property type="project" value="TreeGrafter"/>
</dbReference>
<proteinExistence type="predicted"/>
<protein>
    <submittedName>
        <fullName evidence="3">Fibrinogen-related protein 3-2</fullName>
    </submittedName>
</protein>
<dbReference type="AlphaFoldDB" id="A0AAV4FFU2"/>
<dbReference type="SUPFAM" id="SSF56496">
    <property type="entry name" value="Fibrinogen C-terminal domain-like"/>
    <property type="match status" value="1"/>
</dbReference>
<dbReference type="PANTHER" id="PTHR19143:SF458">
    <property type="entry name" value="FIBRINOGEN C-TERMINAL DOMAIN-CONTAINING PROTEIN-RELATED"/>
    <property type="match status" value="1"/>
</dbReference>
<keyword evidence="4" id="KW-1185">Reference proteome</keyword>
<organism evidence="3 4">
    <name type="scientific">Elysia marginata</name>
    <dbReference type="NCBI Taxonomy" id="1093978"/>
    <lineage>
        <taxon>Eukaryota</taxon>
        <taxon>Metazoa</taxon>
        <taxon>Spiralia</taxon>
        <taxon>Lophotrochozoa</taxon>
        <taxon>Mollusca</taxon>
        <taxon>Gastropoda</taxon>
        <taxon>Heterobranchia</taxon>
        <taxon>Euthyneura</taxon>
        <taxon>Panpulmonata</taxon>
        <taxon>Sacoglossa</taxon>
        <taxon>Placobranchoidea</taxon>
        <taxon>Plakobranchidae</taxon>
        <taxon>Elysia</taxon>
    </lineage>
</organism>
<dbReference type="PROSITE" id="PS00514">
    <property type="entry name" value="FIBRINOGEN_C_1"/>
    <property type="match status" value="1"/>
</dbReference>
<accession>A0AAV4FFU2</accession>
<dbReference type="EMBL" id="BMAT01007806">
    <property type="protein sequence ID" value="GFR71799.1"/>
    <property type="molecule type" value="Genomic_DNA"/>
</dbReference>
<dbReference type="InterPro" id="IPR014716">
    <property type="entry name" value="Fibrinogen_a/b/g_C_1"/>
</dbReference>
<dbReference type="InterPro" id="IPR036056">
    <property type="entry name" value="Fibrinogen-like_C"/>
</dbReference>
<name>A0AAV4FFU2_9GAST</name>
<dbReference type="InterPro" id="IPR050373">
    <property type="entry name" value="Fibrinogen_C-term_domain"/>
</dbReference>
<dbReference type="PANTHER" id="PTHR19143">
    <property type="entry name" value="FIBRINOGEN/TENASCIN/ANGIOPOEITIN"/>
    <property type="match status" value="1"/>
</dbReference>
<evidence type="ECO:0000313" key="3">
    <source>
        <dbReference type="EMBL" id="GFR71799.1"/>
    </source>
</evidence>
<sequence length="671" mass="74720">MKIIEVVVVVLPVTNEKQYLQCIQLTLDVTPTQGKRPSCGVLICVEESQGSAISQLRDTISSISLARNITKMTVYKTNGLGAEGITDEAILVASVDAQQPRVMRVANAMKVDGRLESSVTTIRVELFKQEDCRAGFTCEVLAVDASDREVVKTSHLLRQPSTPVSVGTSQQGWTPAVAMHLVSLVQELNTNMELMRSHMDGYNDRLSGVEDKVGTLDKDFTTLIIAQEKKFGDKINLSEKELRDKLDLFENRFTDKFAAFERKLYKLSVSNEGIEDKLDSSSKRLEDKLGEQEDKISSSVTKLQNVISEIETVQPSFTRLVQNFGDQLKQKLENLYMNSLNLLNISKVSDDFQQFKVSIESVMEQSLRSLKGELMTHDSVLTNQLEKAFEKATLNVTMGIAAIVNDQYSLLDKNSQEIVKEVVHSINESAIETRSSLKEIVGSMNITKASDVASKVTEILTPRTCKKGMISLLTQSSYPYPVVKPSSDDSLAVPYLCDTVTDGGGWIIIQRRSTGNVDFYRNWADYKRGFGTLDDDFWLGNDNIHAITSSGDYELRVDLRYNGKSAYAHYGKFSIADEQNKYALNLGPYHGTAGDALSGHTAMPFTTRDRDNDSYGHNCAVVFTGAWWYGACHSSNLNGKWKDGGNKGPRWSTFSSDKAVSFSEMKIRRID</sequence>
<evidence type="ECO:0000256" key="1">
    <source>
        <dbReference type="ARBA" id="ARBA00023157"/>
    </source>
</evidence>
<dbReference type="SMART" id="SM00186">
    <property type="entry name" value="FBG"/>
    <property type="match status" value="1"/>
</dbReference>
<dbReference type="InterPro" id="IPR002181">
    <property type="entry name" value="Fibrinogen_a/b/g_C_dom"/>
</dbReference>
<dbReference type="InterPro" id="IPR020837">
    <property type="entry name" value="Fibrinogen_CS"/>
</dbReference>
<evidence type="ECO:0000313" key="4">
    <source>
        <dbReference type="Proteomes" id="UP000762676"/>
    </source>
</evidence>
<gene>
    <name evidence="3" type="ORF">ElyMa_003823300</name>
</gene>
<keyword evidence="1" id="KW-1015">Disulfide bond</keyword>
<evidence type="ECO:0000259" key="2">
    <source>
        <dbReference type="PROSITE" id="PS51406"/>
    </source>
</evidence>